<dbReference type="SUPFAM" id="SSF51730">
    <property type="entry name" value="FAD-linked oxidoreductase"/>
    <property type="match status" value="1"/>
</dbReference>
<name>A0A1M5W558_9CLOT</name>
<evidence type="ECO:0000256" key="2">
    <source>
        <dbReference type="ARBA" id="ARBA00004777"/>
    </source>
</evidence>
<evidence type="ECO:0000256" key="8">
    <source>
        <dbReference type="ARBA" id="ARBA00023027"/>
    </source>
</evidence>
<reference evidence="13 14" key="1">
    <citation type="submission" date="2016-11" db="EMBL/GenBank/DDBJ databases">
        <authorList>
            <person name="Jaros S."/>
            <person name="Januszkiewicz K."/>
            <person name="Wedrychowicz H."/>
        </authorList>
    </citation>
    <scope>NUCLEOTIDE SEQUENCE [LARGE SCALE GENOMIC DNA]</scope>
    <source>
        <strain evidence="13 14">DSM 8605</strain>
    </source>
</reference>
<dbReference type="GO" id="GO:0071949">
    <property type="term" value="F:FAD binding"/>
    <property type="evidence" value="ECO:0007669"/>
    <property type="project" value="TreeGrafter"/>
</dbReference>
<dbReference type="NCBIfam" id="TIGR00676">
    <property type="entry name" value="fadh2"/>
    <property type="match status" value="1"/>
</dbReference>
<organism evidence="13 14">
    <name type="scientific">Clostridium grantii DSM 8605</name>
    <dbReference type="NCBI Taxonomy" id="1121316"/>
    <lineage>
        <taxon>Bacteria</taxon>
        <taxon>Bacillati</taxon>
        <taxon>Bacillota</taxon>
        <taxon>Clostridia</taxon>
        <taxon>Eubacteriales</taxon>
        <taxon>Clostridiaceae</taxon>
        <taxon>Clostridium</taxon>
    </lineage>
</organism>
<dbReference type="OrthoDB" id="9812555at2"/>
<evidence type="ECO:0000313" key="13">
    <source>
        <dbReference type="EMBL" id="SHH82662.1"/>
    </source>
</evidence>
<dbReference type="Gene3D" id="3.20.20.220">
    <property type="match status" value="1"/>
</dbReference>
<keyword evidence="8" id="KW-0520">NAD</keyword>
<dbReference type="EMBL" id="FQXM01000015">
    <property type="protein sequence ID" value="SHH82662.1"/>
    <property type="molecule type" value="Genomic_DNA"/>
</dbReference>
<dbReference type="PANTHER" id="PTHR45754:SF3">
    <property type="entry name" value="METHYLENETETRAHYDROFOLATE REDUCTASE (NADPH)"/>
    <property type="match status" value="1"/>
</dbReference>
<keyword evidence="6 12" id="KW-0274">FAD</keyword>
<keyword evidence="7 12" id="KW-0560">Oxidoreductase</keyword>
<evidence type="ECO:0000256" key="5">
    <source>
        <dbReference type="ARBA" id="ARBA00022630"/>
    </source>
</evidence>
<dbReference type="EC" id="1.5.1.54" evidence="12"/>
<evidence type="ECO:0000256" key="3">
    <source>
        <dbReference type="ARBA" id="ARBA00006743"/>
    </source>
</evidence>
<comment type="cofactor">
    <cofactor evidence="1 12">
        <name>FAD</name>
        <dbReference type="ChEBI" id="CHEBI:57692"/>
    </cofactor>
</comment>
<dbReference type="Pfam" id="PF02219">
    <property type="entry name" value="MTHFR"/>
    <property type="match status" value="1"/>
</dbReference>
<dbReference type="GO" id="GO:0035999">
    <property type="term" value="P:tetrahydrofolate interconversion"/>
    <property type="evidence" value="ECO:0007669"/>
    <property type="project" value="UniProtKB-UniPathway"/>
</dbReference>
<dbReference type="STRING" id="1121316.SAMN02745207_02678"/>
<protein>
    <recommendedName>
        <fullName evidence="12">Methylenetetrahydrofolate reductase</fullName>
        <ecNumber evidence="12">1.5.1.54</ecNumber>
    </recommendedName>
</protein>
<keyword evidence="5 12" id="KW-0285">Flavoprotein</keyword>
<dbReference type="InterPro" id="IPR029041">
    <property type="entry name" value="FAD-linked_oxidoreductase-like"/>
</dbReference>
<dbReference type="AlphaFoldDB" id="A0A1M5W558"/>
<evidence type="ECO:0000256" key="9">
    <source>
        <dbReference type="ARBA" id="ARBA00023167"/>
    </source>
</evidence>
<comment type="catalytic activity">
    <reaction evidence="11">
        <text>(6S)-5-methyl-5,6,7,8-tetrahydrofolate + NAD(+) = (6R)-5,10-methylene-5,6,7,8-tetrahydrofolate + NADH + H(+)</text>
        <dbReference type="Rhea" id="RHEA:19821"/>
        <dbReference type="ChEBI" id="CHEBI:15378"/>
        <dbReference type="ChEBI" id="CHEBI:15636"/>
        <dbReference type="ChEBI" id="CHEBI:18608"/>
        <dbReference type="ChEBI" id="CHEBI:57540"/>
        <dbReference type="ChEBI" id="CHEBI:57945"/>
        <dbReference type="EC" id="1.5.1.54"/>
    </reaction>
    <physiologicalReaction direction="right-to-left" evidence="11">
        <dbReference type="Rhea" id="RHEA:19823"/>
    </physiologicalReaction>
</comment>
<keyword evidence="9" id="KW-0486">Methionine biosynthesis</keyword>
<gene>
    <name evidence="13" type="ORF">SAMN02745207_02678</name>
</gene>
<evidence type="ECO:0000256" key="6">
    <source>
        <dbReference type="ARBA" id="ARBA00022827"/>
    </source>
</evidence>
<dbReference type="UniPathway" id="UPA00193"/>
<dbReference type="RefSeq" id="WP_073338928.1">
    <property type="nucleotide sequence ID" value="NZ_FQXM01000015.1"/>
</dbReference>
<evidence type="ECO:0000256" key="4">
    <source>
        <dbReference type="ARBA" id="ARBA00022605"/>
    </source>
</evidence>
<evidence type="ECO:0000313" key="14">
    <source>
        <dbReference type="Proteomes" id="UP000184447"/>
    </source>
</evidence>
<comment type="pathway">
    <text evidence="2 12">One-carbon metabolism; tetrahydrofolate interconversion.</text>
</comment>
<proteinExistence type="inferred from homology"/>
<keyword evidence="4" id="KW-0028">Amino-acid biosynthesis</keyword>
<keyword evidence="14" id="KW-1185">Reference proteome</keyword>
<dbReference type="GO" id="GO:0005829">
    <property type="term" value="C:cytosol"/>
    <property type="evidence" value="ECO:0007669"/>
    <property type="project" value="InterPro"/>
</dbReference>
<evidence type="ECO:0000256" key="10">
    <source>
        <dbReference type="ARBA" id="ARBA00034478"/>
    </source>
</evidence>
<dbReference type="CDD" id="cd00537">
    <property type="entry name" value="MTHFR"/>
    <property type="match status" value="1"/>
</dbReference>
<evidence type="ECO:0000256" key="11">
    <source>
        <dbReference type="ARBA" id="ARBA00048628"/>
    </source>
</evidence>
<comment type="pathway">
    <text evidence="10">Amino-acid biosynthesis; L-methionine biosynthesis via de novo pathway.</text>
</comment>
<comment type="similarity">
    <text evidence="3 12">Belongs to the methylenetetrahydrofolate reductase family.</text>
</comment>
<evidence type="ECO:0000256" key="1">
    <source>
        <dbReference type="ARBA" id="ARBA00001974"/>
    </source>
</evidence>
<dbReference type="InterPro" id="IPR003171">
    <property type="entry name" value="Mehydrof_redctse-like"/>
</dbReference>
<evidence type="ECO:0000256" key="7">
    <source>
        <dbReference type="ARBA" id="ARBA00023002"/>
    </source>
</evidence>
<dbReference type="InterPro" id="IPR004620">
    <property type="entry name" value="MTHF_reductase_bac"/>
</dbReference>
<dbReference type="PANTHER" id="PTHR45754">
    <property type="entry name" value="METHYLENETETRAHYDROFOLATE REDUCTASE"/>
    <property type="match status" value="1"/>
</dbReference>
<accession>A0A1M5W558</accession>
<dbReference type="GO" id="GO:0106312">
    <property type="term" value="F:methylenetetrahydrofolate reductase (NADH) activity"/>
    <property type="evidence" value="ECO:0007669"/>
    <property type="project" value="UniProtKB-EC"/>
</dbReference>
<evidence type="ECO:0000256" key="12">
    <source>
        <dbReference type="RuleBase" id="RU003862"/>
    </source>
</evidence>
<dbReference type="Proteomes" id="UP000184447">
    <property type="component" value="Unassembled WGS sequence"/>
</dbReference>
<sequence length="296" mass="33091">MGINEKFKEKNTVISFEIFPPKETSSLNTVYNTVDALAHLHPDYISVTYGAGGTSKNKTVEISSIIKNKYNIDSLAHLTCISSCKNEIDEILFNLQENNINNVLALRGDIPHDVVFSIPNPIEFNYSSDLISYVKSKGDFCVAAACYPEGHLDSPTKESDWENLQYKINLGTDFLISQLFFENKYFYQLNDHLKEKGINTPLQAGIMPITNKAQINKIISLCGAKLPKRYENIINKFGDSPQALQDAGIAYATEQIIDLLANGVDGIHIYTMNKPEIAKQIVRNISSVVNSINNIY</sequence>
<dbReference type="GO" id="GO:0009086">
    <property type="term" value="P:methionine biosynthetic process"/>
    <property type="evidence" value="ECO:0007669"/>
    <property type="project" value="UniProtKB-KW"/>
</dbReference>